<name>A0A1M8A432_MALS4</name>
<dbReference type="PANTHER" id="PTHR45642:SF139">
    <property type="entry name" value="SGNH HYDROLASE-TYPE ESTERASE DOMAIN-CONTAINING PROTEIN"/>
    <property type="match status" value="1"/>
</dbReference>
<dbReference type="EMBL" id="LT671822">
    <property type="protein sequence ID" value="SHO76944.1"/>
    <property type="molecule type" value="Genomic_DNA"/>
</dbReference>
<dbReference type="AlphaFoldDB" id="A0A1M8A432"/>
<protein>
    <submittedName>
        <fullName evidence="3">Uncharacterized protein</fullName>
    </submittedName>
</protein>
<evidence type="ECO:0000313" key="4">
    <source>
        <dbReference type="Proteomes" id="UP000186303"/>
    </source>
</evidence>
<dbReference type="PANTHER" id="PTHR45642">
    <property type="entry name" value="GDSL ESTERASE/LIPASE EXL3"/>
    <property type="match status" value="1"/>
</dbReference>
<proteinExistence type="predicted"/>
<keyword evidence="4" id="KW-1185">Reference proteome</keyword>
<dbReference type="Gene3D" id="3.40.50.1110">
    <property type="entry name" value="SGNH hydrolase"/>
    <property type="match status" value="1"/>
</dbReference>
<feature type="chain" id="PRO_5009930060" evidence="2">
    <location>
        <begin position="20"/>
        <end position="312"/>
    </location>
</feature>
<dbReference type="Proteomes" id="UP000186303">
    <property type="component" value="Chromosome 2"/>
</dbReference>
<dbReference type="SUPFAM" id="SSF52266">
    <property type="entry name" value="SGNH hydrolase"/>
    <property type="match status" value="1"/>
</dbReference>
<dbReference type="Pfam" id="PF00657">
    <property type="entry name" value="Lipase_GDSL"/>
    <property type="match status" value="1"/>
</dbReference>
<evidence type="ECO:0000313" key="3">
    <source>
        <dbReference type="EMBL" id="SHO76944.1"/>
    </source>
</evidence>
<dbReference type="InterPro" id="IPR001087">
    <property type="entry name" value="GDSL"/>
</dbReference>
<dbReference type="GO" id="GO:0016788">
    <property type="term" value="F:hydrolase activity, acting on ester bonds"/>
    <property type="evidence" value="ECO:0007669"/>
    <property type="project" value="InterPro"/>
</dbReference>
<gene>
    <name evidence="3" type="ORF">MSYG_1283</name>
</gene>
<dbReference type="OrthoDB" id="1600564at2759"/>
<evidence type="ECO:0000256" key="2">
    <source>
        <dbReference type="SAM" id="SignalP"/>
    </source>
</evidence>
<dbReference type="OMA" id="WGAWALE"/>
<dbReference type="VEuPathDB" id="FungiDB:MSYG_1283"/>
<sequence length="312" mass="34530">MQALRVWLGLALLVSSVCALSVQKPLEIGPRWSSYSRIVVFGDSLVDNGNGTYLLSNKTWPADRAFYDGRFSNGPTWVEQLAGKLHVSVVDDLAYGGATTNNSVAQGYSGYHSDIAVPDVRHQVSMYLERMHGHLDPEAIYIVSGGSNDVFFGSQKTLDILGLAEKGVQTLQREAERLVAHGARLIALPLLMDANKTPSETQYDNLIDGIGSSVFTTHFNTKLRESARALRRHVDVKVLDLHGIERYLLAHAQQYGLENTRDACLQGTTEPEVRAGVKRHVCATPDSHFFWDIYHPTARAHELIADFVAPQF</sequence>
<dbReference type="InterPro" id="IPR036514">
    <property type="entry name" value="SGNH_hydro_sf"/>
</dbReference>
<organism evidence="3 4">
    <name type="scientific">Malassezia sympodialis (strain ATCC 42132)</name>
    <name type="common">Atopic eczema-associated yeast</name>
    <dbReference type="NCBI Taxonomy" id="1230383"/>
    <lineage>
        <taxon>Eukaryota</taxon>
        <taxon>Fungi</taxon>
        <taxon>Dikarya</taxon>
        <taxon>Basidiomycota</taxon>
        <taxon>Ustilaginomycotina</taxon>
        <taxon>Malasseziomycetes</taxon>
        <taxon>Malasseziales</taxon>
        <taxon>Malasseziaceae</taxon>
        <taxon>Malassezia</taxon>
    </lineage>
</organism>
<dbReference type="CDD" id="cd01846">
    <property type="entry name" value="fatty_acyltransferase_like"/>
    <property type="match status" value="1"/>
</dbReference>
<accession>A0A1M8A432</accession>
<feature type="signal peptide" evidence="2">
    <location>
        <begin position="1"/>
        <end position="19"/>
    </location>
</feature>
<keyword evidence="1 2" id="KW-0732">Signal</keyword>
<evidence type="ECO:0000256" key="1">
    <source>
        <dbReference type="ARBA" id="ARBA00022729"/>
    </source>
</evidence>
<dbReference type="InterPro" id="IPR050592">
    <property type="entry name" value="GDSL_lipolytic_enzyme"/>
</dbReference>
<reference evidence="4" key="1">
    <citation type="journal article" date="2017" name="Nucleic Acids Res.">
        <title>Proteogenomics produces comprehensive and highly accurate protein-coding gene annotation in a complete genome assembly of Malassezia sympodialis.</title>
        <authorList>
            <person name="Zhu Y."/>
            <person name="Engstroem P.G."/>
            <person name="Tellgren-Roth C."/>
            <person name="Baudo C.D."/>
            <person name="Kennell J.C."/>
            <person name="Sun S."/>
            <person name="Billmyre R.B."/>
            <person name="Schroeder M.S."/>
            <person name="Andersson A."/>
            <person name="Holm T."/>
            <person name="Sigurgeirsson B."/>
            <person name="Wu G."/>
            <person name="Sankaranarayanan S.R."/>
            <person name="Siddharthan R."/>
            <person name="Sanyal K."/>
            <person name="Lundeberg J."/>
            <person name="Nystedt B."/>
            <person name="Boekhout T."/>
            <person name="Dawson T.L. Jr."/>
            <person name="Heitman J."/>
            <person name="Scheynius A."/>
            <person name="Lehtioe J."/>
        </authorList>
    </citation>
    <scope>NUCLEOTIDE SEQUENCE [LARGE SCALE GENOMIC DNA]</scope>
    <source>
        <strain evidence="4">ATCC 42132</strain>
    </source>
</reference>
<dbReference type="STRING" id="1230383.A0A1M8A432"/>